<dbReference type="Proteomes" id="UP000236500">
    <property type="component" value="Unassembled WGS sequence"/>
</dbReference>
<evidence type="ECO:0000313" key="1">
    <source>
        <dbReference type="EMBL" id="PNP88509.1"/>
    </source>
</evidence>
<keyword evidence="2" id="KW-1185">Reference proteome</keyword>
<protein>
    <recommendedName>
        <fullName evidence="3">WYL domain-containing protein</fullName>
    </recommendedName>
</protein>
<gene>
    <name evidence="1" type="ORF">BMT55_14380</name>
</gene>
<sequence>MEIFNELYGTYYRIVLEILTQRRGLTKQEMAGIVQELGFDESGLHLLPQLTEQWHLLAERDGAYVSLLKRDWMPVQGVLEKRWLKTVLRDPRMGLFLTDDEIGELERELADYEVLFDADSIWCFDQFRDGDAYLELGYRTRFNVILQACEEKRELELVYRARERDVLQGTFLPYRLEFSQKNDRFRLLCFRKTDLKPFTMNLGKVMEARIGAFMDVELPEHRAELVIVTCHVVNHRNAVDRAMIHFADYKKKAFRTDREHVFELKIHCPRGDLTELVIQLLSFGPMMQVLEPTSVVGDLKARLARQLAL</sequence>
<reference evidence="1 2" key="1">
    <citation type="submission" date="2016-11" db="EMBL/GenBank/DDBJ databases">
        <title>Whole Genome Sequence of Listeria newyorkensis.</title>
        <authorList>
            <person name="Frink S."/>
            <person name="Morales C."/>
            <person name="Kiang D."/>
        </authorList>
    </citation>
    <scope>NUCLEOTIDE SEQUENCE [LARGE SCALE GENOMIC DNA]</scope>
    <source>
        <strain evidence="1 2">F1604011-044</strain>
    </source>
</reference>
<evidence type="ECO:0008006" key="3">
    <source>
        <dbReference type="Google" id="ProtNLM"/>
    </source>
</evidence>
<organism evidence="1 2">
    <name type="scientific">Listeria newyorkensis</name>
    <dbReference type="NCBI Taxonomy" id="1497681"/>
    <lineage>
        <taxon>Bacteria</taxon>
        <taxon>Bacillati</taxon>
        <taxon>Bacillota</taxon>
        <taxon>Bacilli</taxon>
        <taxon>Bacillales</taxon>
        <taxon>Listeriaceae</taxon>
        <taxon>Listeria</taxon>
    </lineage>
</organism>
<dbReference type="EMBL" id="MPDH01000021">
    <property type="protein sequence ID" value="PNP88509.1"/>
    <property type="molecule type" value="Genomic_DNA"/>
</dbReference>
<name>A0ABX4XJM6_9LIST</name>
<evidence type="ECO:0000313" key="2">
    <source>
        <dbReference type="Proteomes" id="UP000236500"/>
    </source>
</evidence>
<dbReference type="RefSeq" id="WP_036092216.1">
    <property type="nucleotide sequence ID" value="NZ_BJEY01000020.1"/>
</dbReference>
<comment type="caution">
    <text evidence="1">The sequence shown here is derived from an EMBL/GenBank/DDBJ whole genome shotgun (WGS) entry which is preliminary data.</text>
</comment>
<accession>A0ABX4XJM6</accession>
<proteinExistence type="predicted"/>